<evidence type="ECO:0000313" key="2">
    <source>
        <dbReference type="Proteomes" id="UP000799118"/>
    </source>
</evidence>
<sequence length="292" mass="31490">MRQRRSKERSKEGSKGIIIILSEYSRRRARRSWKGNGDVAKVTGEVGAEVEGIPVVGEVLGTALEVVTAFLNILSKVFSAVSEMEKKSAEERGKFTTETVGAFMKAHPGWNVVVAYGKDWSHQNTATHTVLGKYNYDVYGVHAGIFILEGDGGFENWAYMKTSQVKTVGTQNHRLIFSGPPPKGVPKGDVGIHLYQYNKNADGSNANFDLVAIISVGGMVVGFSGDGNLGGPISIASQLHDTITISATNKNNKDAALDILYKGKHTLTSSSACKMGGYDHGKYRQGDCTLKG</sequence>
<proteinExistence type="predicted"/>
<organism evidence="1 2">
    <name type="scientific">Gymnopus androsaceus JB14</name>
    <dbReference type="NCBI Taxonomy" id="1447944"/>
    <lineage>
        <taxon>Eukaryota</taxon>
        <taxon>Fungi</taxon>
        <taxon>Dikarya</taxon>
        <taxon>Basidiomycota</taxon>
        <taxon>Agaricomycotina</taxon>
        <taxon>Agaricomycetes</taxon>
        <taxon>Agaricomycetidae</taxon>
        <taxon>Agaricales</taxon>
        <taxon>Marasmiineae</taxon>
        <taxon>Omphalotaceae</taxon>
        <taxon>Gymnopus</taxon>
    </lineage>
</organism>
<name>A0A6A4GC84_9AGAR</name>
<evidence type="ECO:0000313" key="1">
    <source>
        <dbReference type="EMBL" id="KAE9383132.1"/>
    </source>
</evidence>
<dbReference type="Proteomes" id="UP000799118">
    <property type="component" value="Unassembled WGS sequence"/>
</dbReference>
<dbReference type="AlphaFoldDB" id="A0A6A4GC84"/>
<keyword evidence="2" id="KW-1185">Reference proteome</keyword>
<accession>A0A6A4GC84</accession>
<reference evidence="1" key="1">
    <citation type="journal article" date="2019" name="Environ. Microbiol.">
        <title>Fungal ecological strategies reflected in gene transcription - a case study of two litter decomposers.</title>
        <authorList>
            <person name="Barbi F."/>
            <person name="Kohler A."/>
            <person name="Barry K."/>
            <person name="Baskaran P."/>
            <person name="Daum C."/>
            <person name="Fauchery L."/>
            <person name="Ihrmark K."/>
            <person name="Kuo A."/>
            <person name="LaButti K."/>
            <person name="Lipzen A."/>
            <person name="Morin E."/>
            <person name="Grigoriev I.V."/>
            <person name="Henrissat B."/>
            <person name="Lindahl B."/>
            <person name="Martin F."/>
        </authorList>
    </citation>
    <scope>NUCLEOTIDE SEQUENCE</scope>
    <source>
        <strain evidence="1">JB14</strain>
    </source>
</reference>
<dbReference type="EMBL" id="ML770685">
    <property type="protein sequence ID" value="KAE9383132.1"/>
    <property type="molecule type" value="Genomic_DNA"/>
</dbReference>
<dbReference type="OrthoDB" id="3685327at2759"/>
<protein>
    <submittedName>
        <fullName evidence="1">Uncharacterized protein</fullName>
    </submittedName>
</protein>
<gene>
    <name evidence="1" type="ORF">BT96DRAFT_110202</name>
</gene>